<keyword evidence="2" id="KW-1185">Reference proteome</keyword>
<protein>
    <submittedName>
        <fullName evidence="1">Uncharacterized protein</fullName>
    </submittedName>
</protein>
<dbReference type="EMBL" id="JAHCVI010000001">
    <property type="protein sequence ID" value="KAG7294203.1"/>
    <property type="molecule type" value="Genomic_DNA"/>
</dbReference>
<accession>A0AAD4FBE9</accession>
<dbReference type="Proteomes" id="UP001197093">
    <property type="component" value="Unassembled WGS sequence"/>
</dbReference>
<comment type="caution">
    <text evidence="1">The sequence shown here is derived from an EMBL/GenBank/DDBJ whole genome shotgun (WGS) entry which is preliminary data.</text>
</comment>
<proteinExistence type="predicted"/>
<organism evidence="1 2">
    <name type="scientific">Staphylotrichum longicolle</name>
    <dbReference type="NCBI Taxonomy" id="669026"/>
    <lineage>
        <taxon>Eukaryota</taxon>
        <taxon>Fungi</taxon>
        <taxon>Dikarya</taxon>
        <taxon>Ascomycota</taxon>
        <taxon>Pezizomycotina</taxon>
        <taxon>Sordariomycetes</taxon>
        <taxon>Sordariomycetidae</taxon>
        <taxon>Sordariales</taxon>
        <taxon>Chaetomiaceae</taxon>
        <taxon>Staphylotrichum</taxon>
    </lineage>
</organism>
<name>A0AAD4FBE9_9PEZI</name>
<dbReference type="Pfam" id="PF08310">
    <property type="entry name" value="LGFP"/>
    <property type="match status" value="5"/>
</dbReference>
<gene>
    <name evidence="1" type="ORF">NEMBOFW57_004273</name>
</gene>
<reference evidence="1" key="1">
    <citation type="submission" date="2023-02" db="EMBL/GenBank/DDBJ databases">
        <authorList>
            <person name="Palmer J.M."/>
        </authorList>
    </citation>
    <scope>NUCLEOTIDE SEQUENCE</scope>
    <source>
        <strain evidence="1">FW57</strain>
    </source>
</reference>
<dbReference type="AlphaFoldDB" id="A0AAD4FBE9"/>
<dbReference type="InterPro" id="IPR013207">
    <property type="entry name" value="LGFP"/>
</dbReference>
<evidence type="ECO:0000313" key="1">
    <source>
        <dbReference type="EMBL" id="KAG7294203.1"/>
    </source>
</evidence>
<evidence type="ECO:0000313" key="2">
    <source>
        <dbReference type="Proteomes" id="UP001197093"/>
    </source>
</evidence>
<sequence length="366" mass="39026">MASQAIAEKYRQLGGEAGFLGRATTDLTQDIGIGGTLGYHINYTGGSIYWTGTEGAHVIYGQIYQKWMAAGGPKSNLGYPKTDETGTQDGKGCYNDFAINGADTGSIYWTSQNGAFLIYGVIWLKWKAIGRETSNLGYPVTDETSTPDGQCRFNDFALDGNPTGSIYYTQSLGAFLIYGSIWLKWKANGGEDSGLGYPITDETSTPDGKCRYNNFAKNGSPTGAVYWTSSRGAFLIYGEIFLKWKSTGGEPGMLGYPITDESSAGDHGGRYNDFNKGGSIYWSPATGAHVIPGALPGEVSWGGINIVFPSGVAAGGWVALTITSGGHTTFRGGFHDSGLIDYNYAVACVLVDVDIRHFGEGSTTRV</sequence>